<dbReference type="Proteomes" id="UP000789860">
    <property type="component" value="Unassembled WGS sequence"/>
</dbReference>
<proteinExistence type="predicted"/>
<comment type="caution">
    <text evidence="1">The sequence shown here is derived from an EMBL/GenBank/DDBJ whole genome shotgun (WGS) entry which is preliminary data.</text>
</comment>
<organism evidence="1 2">
    <name type="scientific">Scutellospora calospora</name>
    <dbReference type="NCBI Taxonomy" id="85575"/>
    <lineage>
        <taxon>Eukaryota</taxon>
        <taxon>Fungi</taxon>
        <taxon>Fungi incertae sedis</taxon>
        <taxon>Mucoromycota</taxon>
        <taxon>Glomeromycotina</taxon>
        <taxon>Glomeromycetes</taxon>
        <taxon>Diversisporales</taxon>
        <taxon>Gigasporaceae</taxon>
        <taxon>Scutellospora</taxon>
    </lineage>
</organism>
<accession>A0ACA9JWD0</accession>
<name>A0ACA9JWD0_9GLOM</name>
<gene>
    <name evidence="1" type="ORF">SCALOS_LOCUS542</name>
</gene>
<dbReference type="EMBL" id="CAJVPM010000268">
    <property type="protein sequence ID" value="CAG8439869.1"/>
    <property type="molecule type" value="Genomic_DNA"/>
</dbReference>
<sequence>MSDAFKTDDPGENINRKKYVPSACHTCRKDHRKCTGKPKCKRCIYKGVLCTFGMFKKKRGPKSKSNNNDKPGDPNIVDNDPINQVIQMLIQELNSTKNFMVDDDLYYLKSPPQIISNMYVGNVLPLYPLNTVYNMPTGCREIDYLSLQYKLSIKEVVDNSLDKIITKFNPNTVHNDQQLIKMLIQELNSTKESLTIALKNLMVDDGLYSLESPPQIISNMYDGDVLPLYPLNTVYNMPTGCREIDDLSLQYKLYIKEVVDNSLDKIIIKFTYLLRVE</sequence>
<evidence type="ECO:0000313" key="1">
    <source>
        <dbReference type="EMBL" id="CAG8439869.1"/>
    </source>
</evidence>
<evidence type="ECO:0000313" key="2">
    <source>
        <dbReference type="Proteomes" id="UP000789860"/>
    </source>
</evidence>
<reference evidence="1" key="1">
    <citation type="submission" date="2021-06" db="EMBL/GenBank/DDBJ databases">
        <authorList>
            <person name="Kallberg Y."/>
            <person name="Tangrot J."/>
            <person name="Rosling A."/>
        </authorList>
    </citation>
    <scope>NUCLEOTIDE SEQUENCE</scope>
    <source>
        <strain evidence="1">AU212A</strain>
    </source>
</reference>
<protein>
    <submittedName>
        <fullName evidence="1">1842_t:CDS:1</fullName>
    </submittedName>
</protein>
<keyword evidence="2" id="KW-1185">Reference proteome</keyword>